<evidence type="ECO:0000313" key="1">
    <source>
        <dbReference type="EMBL" id="QFG10592.1"/>
    </source>
</evidence>
<dbReference type="Proteomes" id="UP000326764">
    <property type="component" value="Segment"/>
</dbReference>
<organism evidence="1 2">
    <name type="scientific">Gordonia phage Gibbin</name>
    <dbReference type="NCBI Taxonomy" id="2599843"/>
    <lineage>
        <taxon>Viruses</taxon>
        <taxon>Duplodnaviria</taxon>
        <taxon>Heunggongvirae</taxon>
        <taxon>Uroviricota</taxon>
        <taxon>Caudoviricetes</taxon>
        <taxon>Dovevirinae</taxon>
        <taxon>Lambovirus</taxon>
        <taxon>Lambovirus gibbin</taxon>
    </lineage>
</organism>
<protein>
    <submittedName>
        <fullName evidence="1">Uncharacterized protein</fullName>
    </submittedName>
</protein>
<dbReference type="EMBL" id="MN234190">
    <property type="protein sequence ID" value="QFG10592.1"/>
    <property type="molecule type" value="Genomic_DNA"/>
</dbReference>
<sequence length="104" mass="11570">MNINFNHESYRPPNNESVSTIRVFNVHGVETQRLEDTGVAGHYALCQSFLGIAKTWGWQLHPDMAEALEANLAGLLIKSWPIGTAKQWETGALGTVQFVGKFKQ</sequence>
<dbReference type="KEGG" id="vg:55623033"/>
<proteinExistence type="predicted"/>
<accession>A0A5J6TPC9</accession>
<dbReference type="GeneID" id="55623033"/>
<gene>
    <name evidence="1" type="primary">52</name>
    <name evidence="1" type="ORF">PBI_GIBBIN_52</name>
</gene>
<keyword evidence="2" id="KW-1185">Reference proteome</keyword>
<evidence type="ECO:0000313" key="2">
    <source>
        <dbReference type="Proteomes" id="UP000326764"/>
    </source>
</evidence>
<dbReference type="RefSeq" id="YP_009852405.1">
    <property type="nucleotide sequence ID" value="NC_048812.1"/>
</dbReference>
<reference evidence="1 2" key="1">
    <citation type="submission" date="2019-07" db="EMBL/GenBank/DDBJ databases">
        <authorList>
            <person name="Lauer M.J."/>
            <person name="Stoner T.H."/>
            <person name="Garlena R.A."/>
            <person name="Russell D.A."/>
            <person name="Pope W.H."/>
            <person name="Jacobs-Sera D."/>
            <person name="Hatfull G.F."/>
        </authorList>
    </citation>
    <scope>NUCLEOTIDE SEQUENCE [LARGE SCALE GENOMIC DNA]</scope>
</reference>
<name>A0A5J6TPC9_9CAUD</name>